<dbReference type="InterPro" id="IPR052703">
    <property type="entry name" value="Aromatic_CoA_ox/epox"/>
</dbReference>
<dbReference type="Pfam" id="PF05138">
    <property type="entry name" value="PaaA_PaaC"/>
    <property type="match status" value="1"/>
</dbReference>
<dbReference type="AlphaFoldDB" id="A0A225NTR5"/>
<dbReference type="InterPro" id="IPR007814">
    <property type="entry name" value="PaaA_PaaC"/>
</dbReference>
<dbReference type="OrthoDB" id="5289846at2"/>
<dbReference type="PANTHER" id="PTHR30458:SF0">
    <property type="entry name" value="1,2-PHENYLACETYL-COA EPOXIDASE, SUBUNIT C"/>
    <property type="match status" value="1"/>
</dbReference>
<accession>A0A225NTR5</accession>
<dbReference type="PANTHER" id="PTHR30458">
    <property type="entry name" value="PHENYLACETIC ACID DEGRADATION PROTEIN PAA"/>
    <property type="match status" value="1"/>
</dbReference>
<dbReference type="GO" id="GO:0005829">
    <property type="term" value="C:cytosol"/>
    <property type="evidence" value="ECO:0007669"/>
    <property type="project" value="TreeGrafter"/>
</dbReference>
<keyword evidence="3" id="KW-1185">Reference proteome</keyword>
<reference evidence="2 3" key="1">
    <citation type="submission" date="2013-04" db="EMBL/GenBank/DDBJ databases">
        <title>Oceanicola sp. 22II1-22F33 Genome Sequencing.</title>
        <authorList>
            <person name="Lai Q."/>
            <person name="Li G."/>
            <person name="Shao Z."/>
        </authorList>
    </citation>
    <scope>NUCLEOTIDE SEQUENCE [LARGE SCALE GENOMIC DNA]</scope>
    <source>
        <strain evidence="2 3">22II1-22F33</strain>
    </source>
</reference>
<sequence>MKDDRQFEEHVAGGGTLDSPVHMPQDCREELVKLMTGFADSQLAAAAGLARVLNEGPSLRERMALARIVYEKIQIAETVLEIASTFGADISRYAAYHAWDSRVDRDADLPPARREGDRRLAVFHFPIANWTDGLVMHHLMSQVTLVQLEEYAHVCYEPLGTALRGLIPVETRHAMLAREGIAHELARGHRDMVQAALDYWWPKAGASFGARRSAKYRELRRMGLRRRPNETLLKDWTTLMRAYLDRMHLDPPMSV</sequence>
<dbReference type="RefSeq" id="WP_088648340.1">
    <property type="nucleotide sequence ID" value="NZ_AQQR01000001.1"/>
</dbReference>
<dbReference type="InterPro" id="IPR009078">
    <property type="entry name" value="Ferritin-like_SF"/>
</dbReference>
<dbReference type="EMBL" id="AQQR01000001">
    <property type="protein sequence ID" value="OWU77700.1"/>
    <property type="molecule type" value="Genomic_DNA"/>
</dbReference>
<dbReference type="InterPro" id="IPR012347">
    <property type="entry name" value="Ferritin-like"/>
</dbReference>
<gene>
    <name evidence="2" type="ORF">ATO3_03220</name>
</gene>
<dbReference type="GO" id="GO:0010124">
    <property type="term" value="P:phenylacetate catabolic process"/>
    <property type="evidence" value="ECO:0007669"/>
    <property type="project" value="InterPro"/>
</dbReference>
<dbReference type="SUPFAM" id="SSF47240">
    <property type="entry name" value="Ferritin-like"/>
    <property type="match status" value="1"/>
</dbReference>
<organism evidence="2 3">
    <name type="scientific">Marinibacterium profundimaris</name>
    <dbReference type="NCBI Taxonomy" id="1679460"/>
    <lineage>
        <taxon>Bacteria</taxon>
        <taxon>Pseudomonadati</taxon>
        <taxon>Pseudomonadota</taxon>
        <taxon>Alphaproteobacteria</taxon>
        <taxon>Rhodobacterales</taxon>
        <taxon>Paracoccaceae</taxon>
        <taxon>Marinibacterium</taxon>
    </lineage>
</organism>
<dbReference type="Gene3D" id="1.20.1260.10">
    <property type="match status" value="1"/>
</dbReference>
<name>A0A225NTR5_9RHOB</name>
<comment type="caution">
    <text evidence="2">The sequence shown here is derived from an EMBL/GenBank/DDBJ whole genome shotgun (WGS) entry which is preliminary data.</text>
</comment>
<dbReference type="Proteomes" id="UP000215377">
    <property type="component" value="Unassembled WGS sequence"/>
</dbReference>
<evidence type="ECO:0008006" key="4">
    <source>
        <dbReference type="Google" id="ProtNLM"/>
    </source>
</evidence>
<protein>
    <recommendedName>
        <fullName evidence="4">Phenylacetic acid catabolic</fullName>
    </recommendedName>
</protein>
<evidence type="ECO:0000313" key="3">
    <source>
        <dbReference type="Proteomes" id="UP000215377"/>
    </source>
</evidence>
<feature type="compositionally biased region" description="Basic and acidic residues" evidence="1">
    <location>
        <begin position="1"/>
        <end position="11"/>
    </location>
</feature>
<evidence type="ECO:0000313" key="2">
    <source>
        <dbReference type="EMBL" id="OWU77700.1"/>
    </source>
</evidence>
<feature type="region of interest" description="Disordered" evidence="1">
    <location>
        <begin position="1"/>
        <end position="22"/>
    </location>
</feature>
<proteinExistence type="predicted"/>
<evidence type="ECO:0000256" key="1">
    <source>
        <dbReference type="SAM" id="MobiDB-lite"/>
    </source>
</evidence>